<dbReference type="InterPro" id="IPR011990">
    <property type="entry name" value="TPR-like_helical_dom_sf"/>
</dbReference>
<reference evidence="4" key="3">
    <citation type="submission" date="2015-06" db="UniProtKB">
        <authorList>
            <consortium name="EnsemblProtists"/>
        </authorList>
    </citation>
    <scope>IDENTIFICATION</scope>
</reference>
<dbReference type="SUPFAM" id="SSF48452">
    <property type="entry name" value="TPR-like"/>
    <property type="match status" value="1"/>
</dbReference>
<organism evidence="3">
    <name type="scientific">Guillardia theta (strain CCMP2712)</name>
    <name type="common">Cryptophyte</name>
    <dbReference type="NCBI Taxonomy" id="905079"/>
    <lineage>
        <taxon>Eukaryota</taxon>
        <taxon>Cryptophyceae</taxon>
        <taxon>Pyrenomonadales</taxon>
        <taxon>Geminigeraceae</taxon>
        <taxon>Guillardia</taxon>
    </lineage>
</organism>
<dbReference type="OrthoDB" id="10607755at2759"/>
<protein>
    <submittedName>
        <fullName evidence="3 4">Uncharacterized protein</fullName>
    </submittedName>
</protein>
<feature type="chain" id="PRO_5008769644" evidence="2">
    <location>
        <begin position="27"/>
        <end position="237"/>
    </location>
</feature>
<dbReference type="KEGG" id="gtt:GUITHDRAFT_149077"/>
<evidence type="ECO:0000256" key="1">
    <source>
        <dbReference type="PROSITE-ProRule" id="PRU00339"/>
    </source>
</evidence>
<dbReference type="EMBL" id="JH993237">
    <property type="protein sequence ID" value="EKX31788.1"/>
    <property type="molecule type" value="Genomic_DNA"/>
</dbReference>
<dbReference type="Gene3D" id="1.25.40.10">
    <property type="entry name" value="Tetratricopeptide repeat domain"/>
    <property type="match status" value="1"/>
</dbReference>
<dbReference type="AlphaFoldDB" id="L1I6B9"/>
<reference evidence="5" key="2">
    <citation type="submission" date="2012-11" db="EMBL/GenBank/DDBJ databases">
        <authorList>
            <person name="Kuo A."/>
            <person name="Curtis B.A."/>
            <person name="Tanifuji G."/>
            <person name="Burki F."/>
            <person name="Gruber A."/>
            <person name="Irimia M."/>
            <person name="Maruyama S."/>
            <person name="Arias M.C."/>
            <person name="Ball S.G."/>
            <person name="Gile G.H."/>
            <person name="Hirakawa Y."/>
            <person name="Hopkins J.F."/>
            <person name="Rensing S.A."/>
            <person name="Schmutz J."/>
            <person name="Symeonidi A."/>
            <person name="Elias M."/>
            <person name="Eveleigh R.J."/>
            <person name="Herman E.K."/>
            <person name="Klute M.J."/>
            <person name="Nakayama T."/>
            <person name="Obornik M."/>
            <person name="Reyes-Prieto A."/>
            <person name="Armbrust E.V."/>
            <person name="Aves S.J."/>
            <person name="Beiko R.G."/>
            <person name="Coutinho P."/>
            <person name="Dacks J.B."/>
            <person name="Durnford D.G."/>
            <person name="Fast N.M."/>
            <person name="Green B.R."/>
            <person name="Grisdale C."/>
            <person name="Hempe F."/>
            <person name="Henrissat B."/>
            <person name="Hoppner M.P."/>
            <person name="Ishida K.-I."/>
            <person name="Kim E."/>
            <person name="Koreny L."/>
            <person name="Kroth P.G."/>
            <person name="Liu Y."/>
            <person name="Malik S.-B."/>
            <person name="Maier U.G."/>
            <person name="McRose D."/>
            <person name="Mock T."/>
            <person name="Neilson J.A."/>
            <person name="Onodera N.T."/>
            <person name="Poole A.M."/>
            <person name="Pritham E.J."/>
            <person name="Richards T.A."/>
            <person name="Rocap G."/>
            <person name="Roy S.W."/>
            <person name="Sarai C."/>
            <person name="Schaack S."/>
            <person name="Shirato S."/>
            <person name="Slamovits C.H."/>
            <person name="Spencer D.F."/>
            <person name="Suzuki S."/>
            <person name="Worden A.Z."/>
            <person name="Zauner S."/>
            <person name="Barry K."/>
            <person name="Bell C."/>
            <person name="Bharti A.K."/>
            <person name="Crow J.A."/>
            <person name="Grimwood J."/>
            <person name="Kramer R."/>
            <person name="Lindquist E."/>
            <person name="Lucas S."/>
            <person name="Salamov A."/>
            <person name="McFadden G.I."/>
            <person name="Lane C.E."/>
            <person name="Keeling P.J."/>
            <person name="Gray M.W."/>
            <person name="Grigoriev I.V."/>
            <person name="Archibald J.M."/>
        </authorList>
    </citation>
    <scope>NUCLEOTIDE SEQUENCE</scope>
    <source>
        <strain evidence="5">CCMP2712</strain>
    </source>
</reference>
<dbReference type="HOGENOM" id="CLU_1173297_0_0_1"/>
<evidence type="ECO:0000256" key="2">
    <source>
        <dbReference type="SAM" id="SignalP"/>
    </source>
</evidence>
<feature type="repeat" description="TPR" evidence="1">
    <location>
        <begin position="79"/>
        <end position="112"/>
    </location>
</feature>
<evidence type="ECO:0000313" key="3">
    <source>
        <dbReference type="EMBL" id="EKX31788.1"/>
    </source>
</evidence>
<dbReference type="GeneID" id="17288502"/>
<dbReference type="PROSITE" id="PS50005">
    <property type="entry name" value="TPR"/>
    <property type="match status" value="1"/>
</dbReference>
<dbReference type="PaxDb" id="55529-EKX31788"/>
<keyword evidence="5" id="KW-1185">Reference proteome</keyword>
<dbReference type="RefSeq" id="XP_005818768.1">
    <property type="nucleotide sequence ID" value="XM_005818711.1"/>
</dbReference>
<dbReference type="InterPro" id="IPR019734">
    <property type="entry name" value="TPR_rpt"/>
</dbReference>
<accession>L1I6B9</accession>
<sequence>MQLLSLSLSLSCSLTIVLALVGLVQCQSIDPGRAEKFFHEGHALHSRANSHADAAAFEGKTEAIINYKQALDSMGGQHAATQYYLGTCQLDSGKFEEGVKNVAAALKAEPDTFGPEAFQRLTAGQQSVDMICRQEPRALVTAWDDVFDRGFLPTLTAAATALQREQHKENAPRTLWFPAEDILKVGRKFEEPNERVQAMKEHPLHVAVYHLYKLLSQTEDSNREIPGGAASCGYGGE</sequence>
<reference evidence="3 5" key="1">
    <citation type="journal article" date="2012" name="Nature">
        <title>Algal genomes reveal evolutionary mosaicism and the fate of nucleomorphs.</title>
        <authorList>
            <consortium name="DOE Joint Genome Institute"/>
            <person name="Curtis B.A."/>
            <person name="Tanifuji G."/>
            <person name="Burki F."/>
            <person name="Gruber A."/>
            <person name="Irimia M."/>
            <person name="Maruyama S."/>
            <person name="Arias M.C."/>
            <person name="Ball S.G."/>
            <person name="Gile G.H."/>
            <person name="Hirakawa Y."/>
            <person name="Hopkins J.F."/>
            <person name="Kuo A."/>
            <person name="Rensing S.A."/>
            <person name="Schmutz J."/>
            <person name="Symeonidi A."/>
            <person name="Elias M."/>
            <person name="Eveleigh R.J."/>
            <person name="Herman E.K."/>
            <person name="Klute M.J."/>
            <person name="Nakayama T."/>
            <person name="Obornik M."/>
            <person name="Reyes-Prieto A."/>
            <person name="Armbrust E.V."/>
            <person name="Aves S.J."/>
            <person name="Beiko R.G."/>
            <person name="Coutinho P."/>
            <person name="Dacks J.B."/>
            <person name="Durnford D.G."/>
            <person name="Fast N.M."/>
            <person name="Green B.R."/>
            <person name="Grisdale C.J."/>
            <person name="Hempel F."/>
            <person name="Henrissat B."/>
            <person name="Hoppner M.P."/>
            <person name="Ishida K."/>
            <person name="Kim E."/>
            <person name="Koreny L."/>
            <person name="Kroth P.G."/>
            <person name="Liu Y."/>
            <person name="Malik S.B."/>
            <person name="Maier U.G."/>
            <person name="McRose D."/>
            <person name="Mock T."/>
            <person name="Neilson J.A."/>
            <person name="Onodera N.T."/>
            <person name="Poole A.M."/>
            <person name="Pritham E.J."/>
            <person name="Richards T.A."/>
            <person name="Rocap G."/>
            <person name="Roy S.W."/>
            <person name="Sarai C."/>
            <person name="Schaack S."/>
            <person name="Shirato S."/>
            <person name="Slamovits C.H."/>
            <person name="Spencer D.F."/>
            <person name="Suzuki S."/>
            <person name="Worden A.Z."/>
            <person name="Zauner S."/>
            <person name="Barry K."/>
            <person name="Bell C."/>
            <person name="Bharti A.K."/>
            <person name="Crow J.A."/>
            <person name="Grimwood J."/>
            <person name="Kramer R."/>
            <person name="Lindquist E."/>
            <person name="Lucas S."/>
            <person name="Salamov A."/>
            <person name="McFadden G.I."/>
            <person name="Lane C.E."/>
            <person name="Keeling P.J."/>
            <person name="Gray M.W."/>
            <person name="Grigoriev I.V."/>
            <person name="Archibald J.M."/>
        </authorList>
    </citation>
    <scope>NUCLEOTIDE SEQUENCE</scope>
    <source>
        <strain evidence="3 5">CCMP2712</strain>
    </source>
</reference>
<keyword evidence="2" id="KW-0732">Signal</keyword>
<evidence type="ECO:0000313" key="5">
    <source>
        <dbReference type="Proteomes" id="UP000011087"/>
    </source>
</evidence>
<keyword evidence="1" id="KW-0802">TPR repeat</keyword>
<evidence type="ECO:0000313" key="4">
    <source>
        <dbReference type="EnsemblProtists" id="EKX31788"/>
    </source>
</evidence>
<dbReference type="EnsemblProtists" id="EKX31788">
    <property type="protein sequence ID" value="EKX31788"/>
    <property type="gene ID" value="GUITHDRAFT_149077"/>
</dbReference>
<feature type="signal peptide" evidence="2">
    <location>
        <begin position="1"/>
        <end position="26"/>
    </location>
</feature>
<dbReference type="Proteomes" id="UP000011087">
    <property type="component" value="Unassembled WGS sequence"/>
</dbReference>
<feature type="non-terminal residue" evidence="3">
    <location>
        <position position="237"/>
    </location>
</feature>
<gene>
    <name evidence="3" type="ORF">GUITHDRAFT_149077</name>
</gene>
<name>L1I6B9_GUITC</name>
<proteinExistence type="predicted"/>